<sequence length="658" mass="74413">MDPDHSVPGEFDAAGIAREPETPQSEDGQTEVQPSFSEETQESMDSTRSAKAALEMHLAGVIARMEVVRPGIVQAVWAWQALSCFGRVLRLGSTGVRRSLATNRIGEFWSHSWHGQKWRKVWTAMYMKNTRAAMSAATLGSFAVCVLLSSALLPQVRFQEDPPYPAEPGWCLLTALVLYCTVFVFWRPGSRIFLDILCIDQENAELKTEALVSMGAFLKRSDALFVLWDPSYIHRLWCVFELAAFLHSRPAGTKAKLITRPTVLGPVFVSLPAGLSFVATCWYLWGSIAPTESLAWPWLLMAALAFVGFYASVAAMRAYYRSVQELQTKLSQFNIEDTMCWCCSLDNHGNIVCDRKVVYRYIRAWFGSFENFVFTYKQCAAASLPMLWSTWDTETDPRNGLGIWRFADAFLPGGEALLPAADQALWEVRRSADEHLFILLVMIALFVGCSFFESWCWGPHFDFVEKNSNAWYDLFPGTCAFFVIMLSLTGLTFLCVGPINLAAHVQQRFCGELQASVSPEAAPEPAGEWERFLHCSPKTGDDVCIARILLFFKDNHFRNESLQGREGLTLRAEQRQQIRTVPIRWKRAHLIFVSIFLIFPLILLWEFTYCDFFGENALYFIIGFSFAMNFVDNSLSRAVREELIQVPLSTACSVVLFI</sequence>
<evidence type="ECO:0000256" key="1">
    <source>
        <dbReference type="SAM" id="MobiDB-lite"/>
    </source>
</evidence>
<feature type="transmembrane region" description="Helical" evidence="2">
    <location>
        <begin position="436"/>
        <end position="455"/>
    </location>
</feature>
<feature type="transmembrane region" description="Helical" evidence="2">
    <location>
        <begin position="297"/>
        <end position="320"/>
    </location>
</feature>
<dbReference type="AlphaFoldDB" id="A0A812T7K4"/>
<keyword evidence="2" id="KW-0472">Membrane</keyword>
<evidence type="ECO:0000313" key="3">
    <source>
        <dbReference type="EMBL" id="CAE7509572.1"/>
    </source>
</evidence>
<feature type="transmembrane region" description="Helical" evidence="2">
    <location>
        <begin position="475"/>
        <end position="499"/>
    </location>
</feature>
<dbReference type="Proteomes" id="UP000604046">
    <property type="component" value="Unassembled WGS sequence"/>
</dbReference>
<feature type="transmembrane region" description="Helical" evidence="2">
    <location>
        <begin position="263"/>
        <end position="285"/>
    </location>
</feature>
<reference evidence="3" key="1">
    <citation type="submission" date="2021-02" db="EMBL/GenBank/DDBJ databases">
        <authorList>
            <person name="Dougan E. K."/>
            <person name="Rhodes N."/>
            <person name="Thang M."/>
            <person name="Chan C."/>
        </authorList>
    </citation>
    <scope>NUCLEOTIDE SEQUENCE</scope>
</reference>
<feature type="transmembrane region" description="Helical" evidence="2">
    <location>
        <begin position="588"/>
        <end position="605"/>
    </location>
</feature>
<feature type="transmembrane region" description="Helical" evidence="2">
    <location>
        <begin position="132"/>
        <end position="153"/>
    </location>
</feature>
<feature type="non-terminal residue" evidence="3">
    <location>
        <position position="658"/>
    </location>
</feature>
<comment type="caution">
    <text evidence="3">The sequence shown here is derived from an EMBL/GenBank/DDBJ whole genome shotgun (WGS) entry which is preliminary data.</text>
</comment>
<evidence type="ECO:0000313" key="4">
    <source>
        <dbReference type="Proteomes" id="UP000604046"/>
    </source>
</evidence>
<keyword evidence="2" id="KW-1133">Transmembrane helix</keyword>
<keyword evidence="2" id="KW-0812">Transmembrane</keyword>
<dbReference type="OrthoDB" id="432989at2759"/>
<protein>
    <submittedName>
        <fullName evidence="3">Rpl22 protein</fullName>
    </submittedName>
</protein>
<name>A0A812T7K4_9DINO</name>
<feature type="transmembrane region" description="Helical" evidence="2">
    <location>
        <begin position="165"/>
        <end position="186"/>
    </location>
</feature>
<accession>A0A812T7K4</accession>
<organism evidence="3 4">
    <name type="scientific">Symbiodinium natans</name>
    <dbReference type="NCBI Taxonomy" id="878477"/>
    <lineage>
        <taxon>Eukaryota</taxon>
        <taxon>Sar</taxon>
        <taxon>Alveolata</taxon>
        <taxon>Dinophyceae</taxon>
        <taxon>Suessiales</taxon>
        <taxon>Symbiodiniaceae</taxon>
        <taxon>Symbiodinium</taxon>
    </lineage>
</organism>
<feature type="transmembrane region" description="Helical" evidence="2">
    <location>
        <begin position="617"/>
        <end position="635"/>
    </location>
</feature>
<feature type="region of interest" description="Disordered" evidence="1">
    <location>
        <begin position="1"/>
        <end position="49"/>
    </location>
</feature>
<dbReference type="EMBL" id="CAJNDS010002520">
    <property type="protein sequence ID" value="CAE7509572.1"/>
    <property type="molecule type" value="Genomic_DNA"/>
</dbReference>
<evidence type="ECO:0000256" key="2">
    <source>
        <dbReference type="SAM" id="Phobius"/>
    </source>
</evidence>
<proteinExistence type="predicted"/>
<feature type="compositionally biased region" description="Polar residues" evidence="1">
    <location>
        <begin position="22"/>
        <end position="49"/>
    </location>
</feature>
<keyword evidence="4" id="KW-1185">Reference proteome</keyword>
<gene>
    <name evidence="3" type="primary">rpl22</name>
    <name evidence="3" type="ORF">SNAT2548_LOCUS28537</name>
</gene>